<dbReference type="AlphaFoldDB" id="A0A016W553"/>
<evidence type="ECO:0000313" key="2">
    <source>
        <dbReference type="Proteomes" id="UP000024635"/>
    </source>
</evidence>
<name>A0A016W553_9BILA</name>
<proteinExistence type="predicted"/>
<organism evidence="1 2">
    <name type="scientific">Ancylostoma ceylanicum</name>
    <dbReference type="NCBI Taxonomy" id="53326"/>
    <lineage>
        <taxon>Eukaryota</taxon>
        <taxon>Metazoa</taxon>
        <taxon>Ecdysozoa</taxon>
        <taxon>Nematoda</taxon>
        <taxon>Chromadorea</taxon>
        <taxon>Rhabditida</taxon>
        <taxon>Rhabditina</taxon>
        <taxon>Rhabditomorpha</taxon>
        <taxon>Strongyloidea</taxon>
        <taxon>Ancylostomatidae</taxon>
        <taxon>Ancylostomatinae</taxon>
        <taxon>Ancylostoma</taxon>
    </lineage>
</organism>
<keyword evidence="2" id="KW-1185">Reference proteome</keyword>
<comment type="caution">
    <text evidence="1">The sequence shown here is derived from an EMBL/GenBank/DDBJ whole genome shotgun (WGS) entry which is preliminary data.</text>
</comment>
<reference evidence="2" key="1">
    <citation type="journal article" date="2015" name="Nat. Genet.">
        <title>The genome and transcriptome of the zoonotic hookworm Ancylostoma ceylanicum identify infection-specific gene families.</title>
        <authorList>
            <person name="Schwarz E.M."/>
            <person name="Hu Y."/>
            <person name="Antoshechkin I."/>
            <person name="Miller M.M."/>
            <person name="Sternberg P.W."/>
            <person name="Aroian R.V."/>
        </authorList>
    </citation>
    <scope>NUCLEOTIDE SEQUENCE</scope>
    <source>
        <strain evidence="2">HY135</strain>
    </source>
</reference>
<dbReference type="EMBL" id="JARK01001337">
    <property type="protein sequence ID" value="EYC34422.1"/>
    <property type="molecule type" value="Genomic_DNA"/>
</dbReference>
<gene>
    <name evidence="1" type="primary">Acey_s0001.g406</name>
    <name evidence="1" type="ORF">Y032_0001g406</name>
</gene>
<protein>
    <submittedName>
        <fullName evidence="1">Uncharacterized protein</fullName>
    </submittedName>
</protein>
<evidence type="ECO:0000313" key="1">
    <source>
        <dbReference type="EMBL" id="EYC34422.1"/>
    </source>
</evidence>
<dbReference type="Proteomes" id="UP000024635">
    <property type="component" value="Unassembled WGS sequence"/>
</dbReference>
<accession>A0A016W553</accession>
<sequence>MIHMCDSYVIGMQTISWKTKTNTRKQILIRCFSCSCANNPVRNLVCCVANDVILYGLKNNASVLKWDALQTTGHCLRLLAHLSSFFTCHRYPEKRLFRILPFLLKYTF</sequence>